<feature type="transmembrane region" description="Helical" evidence="1">
    <location>
        <begin position="7"/>
        <end position="27"/>
    </location>
</feature>
<reference evidence="2" key="1">
    <citation type="submission" date="2021-07" db="EMBL/GenBank/DDBJ databases">
        <authorList>
            <person name="Catto M.A."/>
            <person name="Jacobson A."/>
            <person name="Kennedy G."/>
            <person name="Labadie P."/>
            <person name="Hunt B.G."/>
            <person name="Srinivasan R."/>
        </authorList>
    </citation>
    <scope>NUCLEOTIDE SEQUENCE</scope>
    <source>
        <strain evidence="2">PL_HMW_Pooled</strain>
        <tissue evidence="2">Head</tissue>
    </source>
</reference>
<keyword evidence="1" id="KW-0472">Membrane</keyword>
<name>A0AAE1L610_9NEOP</name>
<dbReference type="Proteomes" id="UP001219518">
    <property type="component" value="Unassembled WGS sequence"/>
</dbReference>
<accession>A0AAE1L610</accession>
<gene>
    <name evidence="2" type="ORF">KUF71_018351</name>
</gene>
<keyword evidence="3" id="KW-1185">Reference proteome</keyword>
<evidence type="ECO:0000313" key="3">
    <source>
        <dbReference type="Proteomes" id="UP001219518"/>
    </source>
</evidence>
<keyword evidence="1" id="KW-1133">Transmembrane helix</keyword>
<evidence type="ECO:0000313" key="2">
    <source>
        <dbReference type="EMBL" id="KAK3907715.1"/>
    </source>
</evidence>
<keyword evidence="1" id="KW-0812">Transmembrane</keyword>
<organism evidence="2 3">
    <name type="scientific">Frankliniella fusca</name>
    <dbReference type="NCBI Taxonomy" id="407009"/>
    <lineage>
        <taxon>Eukaryota</taxon>
        <taxon>Metazoa</taxon>
        <taxon>Ecdysozoa</taxon>
        <taxon>Arthropoda</taxon>
        <taxon>Hexapoda</taxon>
        <taxon>Insecta</taxon>
        <taxon>Pterygota</taxon>
        <taxon>Neoptera</taxon>
        <taxon>Paraneoptera</taxon>
        <taxon>Thysanoptera</taxon>
        <taxon>Terebrantia</taxon>
        <taxon>Thripoidea</taxon>
        <taxon>Thripidae</taxon>
        <taxon>Frankliniella</taxon>
    </lineage>
</organism>
<protein>
    <submittedName>
        <fullName evidence="2">Usherin</fullName>
    </submittedName>
</protein>
<proteinExistence type="predicted"/>
<dbReference type="EMBL" id="JAHWGI010000014">
    <property type="protein sequence ID" value="KAK3907715.1"/>
    <property type="molecule type" value="Genomic_DNA"/>
</dbReference>
<dbReference type="AlphaFoldDB" id="A0AAE1L610"/>
<comment type="caution">
    <text evidence="2">The sequence shown here is derived from an EMBL/GenBank/DDBJ whole genome shotgun (WGS) entry which is preliminary data.</text>
</comment>
<evidence type="ECO:0000256" key="1">
    <source>
        <dbReference type="SAM" id="Phobius"/>
    </source>
</evidence>
<sequence length="37" mass="4209">MKSPMVLKLSCFQSSFIIRSSFLIIWVPNSGVFLMNS</sequence>
<reference evidence="2" key="2">
    <citation type="journal article" date="2023" name="BMC Genomics">
        <title>Pest status, molecular evolution, and epigenetic factors derived from the genome assembly of Frankliniella fusca, a thysanopteran phytovirus vector.</title>
        <authorList>
            <person name="Catto M.A."/>
            <person name="Labadie P.E."/>
            <person name="Jacobson A.L."/>
            <person name="Kennedy G.G."/>
            <person name="Srinivasan R."/>
            <person name="Hunt B.G."/>
        </authorList>
    </citation>
    <scope>NUCLEOTIDE SEQUENCE</scope>
    <source>
        <strain evidence="2">PL_HMW_Pooled</strain>
    </source>
</reference>